<gene>
    <name evidence="1" type="ORF">B0I18_102290</name>
</gene>
<evidence type="ECO:0000313" key="2">
    <source>
        <dbReference type="Proteomes" id="UP000240572"/>
    </source>
</evidence>
<keyword evidence="2" id="KW-1185">Reference proteome</keyword>
<dbReference type="RefSeq" id="WP_106522333.1">
    <property type="nucleotide sequence ID" value="NZ_PYGD01000002.1"/>
</dbReference>
<protein>
    <submittedName>
        <fullName evidence="1">Uncharacterized protein</fullName>
    </submittedName>
</protein>
<evidence type="ECO:0000313" key="1">
    <source>
        <dbReference type="EMBL" id="PSK93320.1"/>
    </source>
</evidence>
<dbReference type="AlphaFoldDB" id="A0A2P8D7W0"/>
<dbReference type="EMBL" id="PYGD01000002">
    <property type="protein sequence ID" value="PSK93320.1"/>
    <property type="molecule type" value="Genomic_DNA"/>
</dbReference>
<dbReference type="Proteomes" id="UP000240572">
    <property type="component" value="Unassembled WGS sequence"/>
</dbReference>
<reference evidence="1 2" key="1">
    <citation type="submission" date="2018-03" db="EMBL/GenBank/DDBJ databases">
        <title>Genomic Encyclopedia of Type Strains, Phase III (KMG-III): the genomes of soil and plant-associated and newly described type strains.</title>
        <authorList>
            <person name="Whitman W."/>
        </authorList>
    </citation>
    <scope>NUCLEOTIDE SEQUENCE [LARGE SCALE GENOMIC DNA]</scope>
    <source>
        <strain evidence="1 2">CGMCC 1.12700</strain>
    </source>
</reference>
<comment type="caution">
    <text evidence="1">The sequence shown here is derived from an EMBL/GenBank/DDBJ whole genome shotgun (WGS) entry which is preliminary data.</text>
</comment>
<accession>A0A2P8D7W0</accession>
<name>A0A2P8D7W0_9BACT</name>
<proteinExistence type="predicted"/>
<organism evidence="1 2">
    <name type="scientific">Taibaiella chishuiensis</name>
    <dbReference type="NCBI Taxonomy" id="1434707"/>
    <lineage>
        <taxon>Bacteria</taxon>
        <taxon>Pseudomonadati</taxon>
        <taxon>Bacteroidota</taxon>
        <taxon>Chitinophagia</taxon>
        <taxon>Chitinophagales</taxon>
        <taxon>Chitinophagaceae</taxon>
        <taxon>Taibaiella</taxon>
    </lineage>
</organism>
<sequence>MKKKNQISKLTLKKKTITQLSRTDMVKGGAALSINICPVSRRDCEPSWDTGCLSHLSGCALCPSWPTACEM</sequence>
<dbReference type="OrthoDB" id="9971839at2"/>